<name>X1H968_9ZZZZ</name>
<evidence type="ECO:0000313" key="1">
    <source>
        <dbReference type="EMBL" id="GAH66741.1"/>
    </source>
</evidence>
<gene>
    <name evidence="1" type="ORF">S03H2_48731</name>
</gene>
<reference evidence="1" key="1">
    <citation type="journal article" date="2014" name="Front. Microbiol.">
        <title>High frequency of phylogenetically diverse reductive dehalogenase-homologous genes in deep subseafloor sedimentary metagenomes.</title>
        <authorList>
            <person name="Kawai M."/>
            <person name="Futagami T."/>
            <person name="Toyoda A."/>
            <person name="Takaki Y."/>
            <person name="Nishi S."/>
            <person name="Hori S."/>
            <person name="Arai W."/>
            <person name="Tsubouchi T."/>
            <person name="Morono Y."/>
            <person name="Uchiyama I."/>
            <person name="Ito T."/>
            <person name="Fujiyama A."/>
            <person name="Inagaki F."/>
            <person name="Takami H."/>
        </authorList>
    </citation>
    <scope>NUCLEOTIDE SEQUENCE</scope>
    <source>
        <strain evidence="1">Expedition CK06-06</strain>
    </source>
</reference>
<accession>X1H968</accession>
<dbReference type="InterPro" id="IPR018247">
    <property type="entry name" value="EF_Hand_1_Ca_BS"/>
</dbReference>
<sequence length="128" mass="14425">MREIGLDPKRRHSFGITAGNVNALNYLIDRDQDGVVDAADIGNIYLNGDTLVFNNDDILPNVIGLNFSYFEKGGNEILVFPINEEVSPGFFADTVTMIEVRLTTEMRDVRGKLIARSEQTSQFERKNR</sequence>
<comment type="caution">
    <text evidence="1">The sequence shown here is derived from an EMBL/GenBank/DDBJ whole genome shotgun (WGS) entry which is preliminary data.</text>
</comment>
<dbReference type="PROSITE" id="PS00018">
    <property type="entry name" value="EF_HAND_1"/>
    <property type="match status" value="1"/>
</dbReference>
<dbReference type="AlphaFoldDB" id="X1H968"/>
<organism evidence="1">
    <name type="scientific">marine sediment metagenome</name>
    <dbReference type="NCBI Taxonomy" id="412755"/>
    <lineage>
        <taxon>unclassified sequences</taxon>
        <taxon>metagenomes</taxon>
        <taxon>ecological metagenomes</taxon>
    </lineage>
</organism>
<proteinExistence type="predicted"/>
<evidence type="ECO:0008006" key="2">
    <source>
        <dbReference type="Google" id="ProtNLM"/>
    </source>
</evidence>
<dbReference type="EMBL" id="BARU01030743">
    <property type="protein sequence ID" value="GAH66741.1"/>
    <property type="molecule type" value="Genomic_DNA"/>
</dbReference>
<protein>
    <recommendedName>
        <fullName evidence="2">EF-hand domain-containing protein</fullName>
    </recommendedName>
</protein>